<reference evidence="2" key="1">
    <citation type="journal article" date="2014" name="Int. J. Syst. Evol. Microbiol.">
        <title>Complete genome sequence of Corynebacterium casei LMG S-19264T (=DSM 44701T), isolated from a smear-ripened cheese.</title>
        <authorList>
            <consortium name="US DOE Joint Genome Institute (JGI-PGF)"/>
            <person name="Walter F."/>
            <person name="Albersmeier A."/>
            <person name="Kalinowski J."/>
            <person name="Ruckert C."/>
        </authorList>
    </citation>
    <scope>NUCLEOTIDE SEQUENCE</scope>
    <source>
        <strain evidence="2">KCTC 32513</strain>
    </source>
</reference>
<accession>A0A8J3CR58</accession>
<dbReference type="Proteomes" id="UP000634004">
    <property type="component" value="Unassembled WGS sequence"/>
</dbReference>
<reference evidence="2" key="2">
    <citation type="submission" date="2020-09" db="EMBL/GenBank/DDBJ databases">
        <authorList>
            <person name="Sun Q."/>
            <person name="Kim S."/>
        </authorList>
    </citation>
    <scope>NUCLEOTIDE SEQUENCE</scope>
    <source>
        <strain evidence="2">KCTC 32513</strain>
    </source>
</reference>
<sequence length="163" mass="18238">MEGRMSIITDMSEPERQSWITLLADGFVFVWFWKAIAPGWSLNPSNLSPGETGELFLKLVIITIFYHAVIGIIFSVRRRQGEVDRDERDVAIQSFGSRVGYIALHAGVGLTTVGILMSYIIADEYTGSIAFETPVEILFSLVFVSYVADLMRHGAVVLRYRAT</sequence>
<keyword evidence="1" id="KW-0812">Transmembrane</keyword>
<gene>
    <name evidence="2" type="ORF">GCM10009069_20450</name>
</gene>
<comment type="caution">
    <text evidence="2">The sequence shown here is derived from an EMBL/GenBank/DDBJ whole genome shotgun (WGS) entry which is preliminary data.</text>
</comment>
<evidence type="ECO:0000313" key="3">
    <source>
        <dbReference type="Proteomes" id="UP000634004"/>
    </source>
</evidence>
<feature type="transmembrane region" description="Helical" evidence="1">
    <location>
        <begin position="56"/>
        <end position="77"/>
    </location>
</feature>
<keyword evidence="1" id="KW-1133">Transmembrane helix</keyword>
<organism evidence="2 3">
    <name type="scientific">Algimonas arctica</name>
    <dbReference type="NCBI Taxonomy" id="1479486"/>
    <lineage>
        <taxon>Bacteria</taxon>
        <taxon>Pseudomonadati</taxon>
        <taxon>Pseudomonadota</taxon>
        <taxon>Alphaproteobacteria</taxon>
        <taxon>Maricaulales</taxon>
        <taxon>Robiginitomaculaceae</taxon>
        <taxon>Algimonas</taxon>
    </lineage>
</organism>
<keyword evidence="1" id="KW-0472">Membrane</keyword>
<evidence type="ECO:0000256" key="1">
    <source>
        <dbReference type="SAM" id="Phobius"/>
    </source>
</evidence>
<dbReference type="EMBL" id="BMZH01000008">
    <property type="protein sequence ID" value="GHA97482.1"/>
    <property type="molecule type" value="Genomic_DNA"/>
</dbReference>
<keyword evidence="3" id="KW-1185">Reference proteome</keyword>
<evidence type="ECO:0000313" key="2">
    <source>
        <dbReference type="EMBL" id="GHA97482.1"/>
    </source>
</evidence>
<name>A0A8J3CR58_9PROT</name>
<proteinExistence type="predicted"/>
<dbReference type="AlphaFoldDB" id="A0A8J3CR58"/>
<feature type="transmembrane region" description="Helical" evidence="1">
    <location>
        <begin position="20"/>
        <end position="36"/>
    </location>
</feature>
<protein>
    <submittedName>
        <fullName evidence="2">Uncharacterized protein</fullName>
    </submittedName>
</protein>
<feature type="transmembrane region" description="Helical" evidence="1">
    <location>
        <begin position="133"/>
        <end position="151"/>
    </location>
</feature>
<feature type="transmembrane region" description="Helical" evidence="1">
    <location>
        <begin position="98"/>
        <end position="121"/>
    </location>
</feature>